<feature type="signal peptide" evidence="2">
    <location>
        <begin position="1"/>
        <end position="27"/>
    </location>
</feature>
<feature type="region of interest" description="Disordered" evidence="1">
    <location>
        <begin position="415"/>
        <end position="456"/>
    </location>
</feature>
<accession>A0A2T4UCN0</accession>
<dbReference type="SUPFAM" id="SSF51126">
    <property type="entry name" value="Pectin lyase-like"/>
    <property type="match status" value="1"/>
</dbReference>
<gene>
    <name evidence="3" type="ORF">C7Y72_20580</name>
</gene>
<protein>
    <recommendedName>
        <fullName evidence="5">CSLREA domain-containing protein</fullName>
    </recommendedName>
</protein>
<dbReference type="RefSeq" id="WP_107571070.1">
    <property type="nucleotide sequence ID" value="NZ_PYYB01000004.1"/>
</dbReference>
<name>A0A2T4UCN0_9ACTN</name>
<comment type="caution">
    <text evidence="3">The sequence shown here is derived from an EMBL/GenBank/DDBJ whole genome shotgun (WGS) entry which is preliminary data.</text>
</comment>
<organism evidence="3 4">
    <name type="scientific">Paraconexibacter algicola</name>
    <dbReference type="NCBI Taxonomy" id="2133960"/>
    <lineage>
        <taxon>Bacteria</taxon>
        <taxon>Bacillati</taxon>
        <taxon>Actinomycetota</taxon>
        <taxon>Thermoleophilia</taxon>
        <taxon>Solirubrobacterales</taxon>
        <taxon>Paraconexibacteraceae</taxon>
        <taxon>Paraconexibacter</taxon>
    </lineage>
</organism>
<evidence type="ECO:0000256" key="2">
    <source>
        <dbReference type="SAM" id="SignalP"/>
    </source>
</evidence>
<dbReference type="NCBIfam" id="TIGR04214">
    <property type="entry name" value="CSLREA_Nterm"/>
    <property type="match status" value="1"/>
</dbReference>
<reference evidence="3 4" key="1">
    <citation type="submission" date="2018-03" db="EMBL/GenBank/DDBJ databases">
        <title>Aquarubrobacter algicola gen. nov., sp. nov., a novel actinobacterium isolated from shallow eutrophic lake during the end of cyanobacterial harmful algal blooms.</title>
        <authorList>
            <person name="Chun S.J."/>
        </authorList>
    </citation>
    <scope>NUCLEOTIDE SEQUENCE [LARGE SCALE GENOMIC DNA]</scope>
    <source>
        <strain evidence="3 4">Seoho-28</strain>
    </source>
</reference>
<feature type="region of interest" description="Disordered" evidence="1">
    <location>
        <begin position="319"/>
        <end position="346"/>
    </location>
</feature>
<proteinExistence type="predicted"/>
<dbReference type="Proteomes" id="UP000240739">
    <property type="component" value="Unassembled WGS sequence"/>
</dbReference>
<dbReference type="InterPro" id="IPR059226">
    <property type="entry name" value="Choice_anch_Q_dom"/>
</dbReference>
<evidence type="ECO:0008006" key="5">
    <source>
        <dbReference type="Google" id="ProtNLM"/>
    </source>
</evidence>
<dbReference type="InterPro" id="IPR026457">
    <property type="entry name" value="CSLREA_Nterm"/>
</dbReference>
<evidence type="ECO:0000313" key="4">
    <source>
        <dbReference type="Proteomes" id="UP000240739"/>
    </source>
</evidence>
<dbReference type="OrthoDB" id="6828855at2"/>
<dbReference type="InterPro" id="IPR011050">
    <property type="entry name" value="Pectin_lyase_fold/virulence"/>
</dbReference>
<evidence type="ECO:0000256" key="1">
    <source>
        <dbReference type="SAM" id="MobiDB-lite"/>
    </source>
</evidence>
<evidence type="ECO:0000313" key="3">
    <source>
        <dbReference type="EMBL" id="PTL54969.1"/>
    </source>
</evidence>
<dbReference type="NCBIfam" id="NF041518">
    <property type="entry name" value="choice_anch_Q"/>
    <property type="match status" value="1"/>
</dbReference>
<sequence length="874" mass="83919">MVQTPRPRALLAACLLAGALAPSSALAGTITVDHADDDPATAGCSLREAIAAAQAPASAAADCPGATPGANTVVVSAGTYALAAATGGGTSDLVVTAGEVTIRGAAAGTTTIDANGGGRVLDVQGGTVRVESLRLVNGVLPRGAAGTAQAPTGQAGGNGGVIRNAGTLTLADTRVEGGRAGTGGDGYRLASAPGDPVYGPTGGSLGGRGGDGGGIYNTGSLTLDAAIVSGNNAGDGASGLRDIAGTGGLSGEGGDGGGVANLGTLVTRNGTTIEGNQAGRGGGSQASDLSSGTGGAGGDGGGIFAAPGAMTTIETSILRGNTAGGGGSGGRCQMDTNTRDGGAGGSGGGLYDAAGTGTTTVTDSTIATNRAGAGGAGSTADTTATIDGGNGGAGGMGGGIATAGGTTTTVARTDITRNSTQQGGAAGAGGARGDDGPAGHGGGLAPQPGGTMAVSDSTITENRGVDVVPAAGQVPARPAGLGDGAYAAGTLTLDGTTVAYNHRPGSTTVGSGIHVPAGGSATLRAVLASSNGAANCDGPVPVGLDGPSLSFPASCGAPISTDPLIPATADPVPLLRPAPGSPALDVVPETDPACGGLDRRGAMRPQGTACDLGAVERLQDADVAATAVTTSGATLTGSATDERAGTARLYVGTSPDALSPVGESATVAAGSVVSPALFATLTGLAPGTVHYAQVRIERPASGSDPADTFRGPVRTFTTLTPTPVTPVGPPANDGGPTPTPAPVVVPTRLGLVRLSTTPKTVRVTLRCSAAAGRTCKVALKATTRERRRGDTVIGLRARPKVRTVTVTVARATRTLQPGRSTVVTLKLSKRSRQLLGRFHKLPVTVTASLAGRRAASGRVTVKPARSAKAPRRRT</sequence>
<dbReference type="EMBL" id="PYYB01000004">
    <property type="protein sequence ID" value="PTL54969.1"/>
    <property type="molecule type" value="Genomic_DNA"/>
</dbReference>
<dbReference type="AlphaFoldDB" id="A0A2T4UCN0"/>
<keyword evidence="4" id="KW-1185">Reference proteome</keyword>
<feature type="region of interest" description="Disordered" evidence="1">
    <location>
        <begin position="271"/>
        <end position="300"/>
    </location>
</feature>
<keyword evidence="2" id="KW-0732">Signal</keyword>
<feature type="chain" id="PRO_5038840530" description="CSLREA domain-containing protein" evidence="2">
    <location>
        <begin position="28"/>
        <end position="874"/>
    </location>
</feature>